<name>A0AAD5SN34_9FUNG</name>
<feature type="region of interest" description="Disordered" evidence="4">
    <location>
        <begin position="377"/>
        <end position="410"/>
    </location>
</feature>
<dbReference type="SUPFAM" id="SSF50978">
    <property type="entry name" value="WD40 repeat-like"/>
    <property type="match status" value="1"/>
</dbReference>
<feature type="repeat" description="WD" evidence="3">
    <location>
        <begin position="324"/>
        <end position="355"/>
    </location>
</feature>
<dbReference type="PANTHER" id="PTHR22847">
    <property type="entry name" value="WD40 REPEAT PROTEIN"/>
    <property type="match status" value="1"/>
</dbReference>
<dbReference type="Gene3D" id="2.130.10.10">
    <property type="entry name" value="YVTN repeat-like/Quinoprotein amine dehydrogenase"/>
    <property type="match status" value="2"/>
</dbReference>
<dbReference type="InterPro" id="IPR001680">
    <property type="entry name" value="WD40_rpt"/>
</dbReference>
<dbReference type="SMART" id="SM00320">
    <property type="entry name" value="WD40"/>
    <property type="match status" value="6"/>
</dbReference>
<dbReference type="PRINTS" id="PR00320">
    <property type="entry name" value="GPROTEINBRPT"/>
</dbReference>
<gene>
    <name evidence="5" type="ORF">HK100_008621</name>
</gene>
<dbReference type="InterPro" id="IPR019775">
    <property type="entry name" value="WD40_repeat_CS"/>
</dbReference>
<feature type="repeat" description="WD" evidence="3">
    <location>
        <begin position="171"/>
        <end position="193"/>
    </location>
</feature>
<sequence length="410" mass="44954">MQGSEASDYFQSDRDLLLAQQRQQKKEASQGGAFSVRARVSIATASSKVLCMHIVVSDKSLHTPSDLADTTATVAVVGESGHVARRINLHTGQSLAVYRGHKGPVTAIAIEYTSDANASPAFVFTASWDKTIKKFDYSTAAQLLTFSAHSDFVKSIVLITAPQSSNSLPVLLSASADASIRKWDTSNAKLLQTWKSHTRSVESLAVHQVAFDAPIHVYSASSDTSIRKWDFITGRLLSVFDAHLTSVYAVTVVTNEDGESELWSASADKTVKRWDLETETPNSSFDHPDFVKCVCVYASFVITGCRDASIRIFDMTSEKCINVLEGHFDQVSCLNVVGNRLYSASLDSSIQTWDLAEILKPRDFKLYPLSVSDMDIAQSDGRDDVPPPSTLHMLSEEEEQELAELLEDDA</sequence>
<dbReference type="Pfam" id="PF00400">
    <property type="entry name" value="WD40"/>
    <property type="match status" value="6"/>
</dbReference>
<dbReference type="EMBL" id="JADGJH010004223">
    <property type="protein sequence ID" value="KAJ3086699.1"/>
    <property type="molecule type" value="Genomic_DNA"/>
</dbReference>
<evidence type="ECO:0008006" key="7">
    <source>
        <dbReference type="Google" id="ProtNLM"/>
    </source>
</evidence>
<feature type="compositionally biased region" description="Acidic residues" evidence="4">
    <location>
        <begin position="396"/>
        <end position="410"/>
    </location>
</feature>
<evidence type="ECO:0000256" key="3">
    <source>
        <dbReference type="PROSITE-ProRule" id="PRU00221"/>
    </source>
</evidence>
<dbReference type="Proteomes" id="UP001211907">
    <property type="component" value="Unassembled WGS sequence"/>
</dbReference>
<reference evidence="5" key="1">
    <citation type="submission" date="2020-05" db="EMBL/GenBank/DDBJ databases">
        <title>Phylogenomic resolution of chytrid fungi.</title>
        <authorList>
            <person name="Stajich J.E."/>
            <person name="Amses K."/>
            <person name="Simmons R."/>
            <person name="Seto K."/>
            <person name="Myers J."/>
            <person name="Bonds A."/>
            <person name="Quandt C.A."/>
            <person name="Barry K."/>
            <person name="Liu P."/>
            <person name="Grigoriev I."/>
            <person name="Longcore J.E."/>
            <person name="James T.Y."/>
        </authorList>
    </citation>
    <scope>NUCLEOTIDE SEQUENCE</scope>
    <source>
        <strain evidence="5">JEL0513</strain>
    </source>
</reference>
<accession>A0AAD5SN34</accession>
<dbReference type="AlphaFoldDB" id="A0AAD5SN34"/>
<dbReference type="PROSITE" id="PS00678">
    <property type="entry name" value="WD_REPEATS_1"/>
    <property type="match status" value="1"/>
</dbReference>
<keyword evidence="6" id="KW-1185">Reference proteome</keyword>
<evidence type="ECO:0000313" key="6">
    <source>
        <dbReference type="Proteomes" id="UP001211907"/>
    </source>
</evidence>
<evidence type="ECO:0000256" key="2">
    <source>
        <dbReference type="ARBA" id="ARBA00022737"/>
    </source>
</evidence>
<dbReference type="InterPro" id="IPR020472">
    <property type="entry name" value="WD40_PAC1"/>
</dbReference>
<proteinExistence type="predicted"/>
<evidence type="ECO:0000256" key="1">
    <source>
        <dbReference type="ARBA" id="ARBA00022574"/>
    </source>
</evidence>
<feature type="repeat" description="WD" evidence="3">
    <location>
        <begin position="240"/>
        <end position="284"/>
    </location>
</feature>
<evidence type="ECO:0000313" key="5">
    <source>
        <dbReference type="EMBL" id="KAJ3086699.1"/>
    </source>
</evidence>
<comment type="caution">
    <text evidence="5">The sequence shown here is derived from an EMBL/GenBank/DDBJ whole genome shotgun (WGS) entry which is preliminary data.</text>
</comment>
<protein>
    <recommendedName>
        <fullName evidence="7">WD40 repeat-like protein</fullName>
    </recommendedName>
</protein>
<keyword evidence="2" id="KW-0677">Repeat</keyword>
<dbReference type="InterPro" id="IPR015943">
    <property type="entry name" value="WD40/YVTN_repeat-like_dom_sf"/>
</dbReference>
<dbReference type="PROSITE" id="PS50082">
    <property type="entry name" value="WD_REPEATS_2"/>
    <property type="match status" value="3"/>
</dbReference>
<organism evidence="5 6">
    <name type="scientific">Physocladia obscura</name>
    <dbReference type="NCBI Taxonomy" id="109957"/>
    <lineage>
        <taxon>Eukaryota</taxon>
        <taxon>Fungi</taxon>
        <taxon>Fungi incertae sedis</taxon>
        <taxon>Chytridiomycota</taxon>
        <taxon>Chytridiomycota incertae sedis</taxon>
        <taxon>Chytridiomycetes</taxon>
        <taxon>Chytridiales</taxon>
        <taxon>Chytriomycetaceae</taxon>
        <taxon>Physocladia</taxon>
    </lineage>
</organism>
<dbReference type="PANTHER" id="PTHR22847:SF637">
    <property type="entry name" value="WD REPEAT DOMAIN 5B"/>
    <property type="match status" value="1"/>
</dbReference>
<keyword evidence="1 3" id="KW-0853">WD repeat</keyword>
<dbReference type="CDD" id="cd00200">
    <property type="entry name" value="WD40"/>
    <property type="match status" value="1"/>
</dbReference>
<dbReference type="InterPro" id="IPR036322">
    <property type="entry name" value="WD40_repeat_dom_sf"/>
</dbReference>
<dbReference type="GO" id="GO:1990234">
    <property type="term" value="C:transferase complex"/>
    <property type="evidence" value="ECO:0007669"/>
    <property type="project" value="UniProtKB-ARBA"/>
</dbReference>
<evidence type="ECO:0000256" key="4">
    <source>
        <dbReference type="SAM" id="MobiDB-lite"/>
    </source>
</evidence>